<feature type="domain" description="DNA2/NAM7 helicase-like C-terminal" evidence="6">
    <location>
        <begin position="242"/>
        <end position="437"/>
    </location>
</feature>
<dbReference type="GO" id="GO:0016787">
    <property type="term" value="F:hydrolase activity"/>
    <property type="evidence" value="ECO:0007669"/>
    <property type="project" value="UniProtKB-KW"/>
</dbReference>
<evidence type="ECO:0000256" key="4">
    <source>
        <dbReference type="ARBA" id="ARBA00022840"/>
    </source>
</evidence>
<dbReference type="InterPro" id="IPR041679">
    <property type="entry name" value="DNA2/NAM7-like_C"/>
</dbReference>
<keyword evidence="7" id="KW-0255">Endonuclease</keyword>
<feature type="domain" description="DNA2/NAM7 helicase helicase" evidence="5">
    <location>
        <begin position="56"/>
        <end position="158"/>
    </location>
</feature>
<accession>A0A061SLT7</accession>
<reference evidence="7" key="1">
    <citation type="submission" date="2014-05" db="EMBL/GenBank/DDBJ databases">
        <title>The transcriptome of the halophilic microalga Tetraselmis sp. GSL018 isolated from the Great Salt Lake, Utah.</title>
        <authorList>
            <person name="Jinkerson R.E."/>
            <person name="D'Adamo S."/>
            <person name="Posewitz M.C."/>
        </authorList>
    </citation>
    <scope>NUCLEOTIDE SEQUENCE</scope>
    <source>
        <strain evidence="7">GSL018</strain>
    </source>
</reference>
<dbReference type="Gene3D" id="3.40.50.300">
    <property type="entry name" value="P-loop containing nucleotide triphosphate hydrolases"/>
    <property type="match status" value="2"/>
</dbReference>
<dbReference type="InterPro" id="IPR027417">
    <property type="entry name" value="P-loop_NTPase"/>
</dbReference>
<keyword evidence="4" id="KW-0067">ATP-binding</keyword>
<dbReference type="Pfam" id="PF13086">
    <property type="entry name" value="AAA_11"/>
    <property type="match status" value="2"/>
</dbReference>
<dbReference type="PANTHER" id="PTHR10887:SF495">
    <property type="entry name" value="HELICASE SENATAXIN ISOFORM X1-RELATED"/>
    <property type="match status" value="1"/>
</dbReference>
<dbReference type="InterPro" id="IPR041677">
    <property type="entry name" value="DNA2/NAM7_AAA_11"/>
</dbReference>
<dbReference type="Pfam" id="PF13087">
    <property type="entry name" value="AAA_12"/>
    <property type="match status" value="1"/>
</dbReference>
<keyword evidence="2" id="KW-0378">Hydrolase</keyword>
<evidence type="ECO:0000313" key="7">
    <source>
        <dbReference type="EMBL" id="JAC83860.1"/>
    </source>
</evidence>
<gene>
    <name evidence="7" type="ORF">TSPGSL018_2343</name>
</gene>
<dbReference type="GO" id="GO:0004386">
    <property type="term" value="F:helicase activity"/>
    <property type="evidence" value="ECO:0007669"/>
    <property type="project" value="UniProtKB-KW"/>
</dbReference>
<evidence type="ECO:0000256" key="1">
    <source>
        <dbReference type="ARBA" id="ARBA00022741"/>
    </source>
</evidence>
<sequence>MDAALRGIVCAGFGCATTDERDAQTAAVPQMCSSPPSGTAPFAVGSAAGEVHRKENLNASQRNALLAGISQRLTLVQGPPGTGKTHTAISLISLWLRSGQGPVLATSDSNIAVDNLVGGLAAAGMAVVRVGRPESVRSDLLPHMLESQAARQADRSDREAFHHAQVAALRRAQVVCATCSGAGSEMLGKLTFPSVLLDEASQATEPSTLVPLVRGARQVALVGDHCQLPPTIISRDAELGGLNVSLFDHLVAAGVHPHLLDTQYRMHPALAAFPSKAFYSGMLRSGVEPAARKAPRGFHWPVEGAPLAFVPCSHGWERKDGSSYENHAEAEEVARIVQNFLAAGELTEGDIGIVTPYAGQVRVLRRILRVPRGADQPGVPRLEVSSVDGFQGREKELIVFSAVRSNLSGAVGFLADARRVNVMLTRARRGLVVVGSEATLSQEPTVWGPWLAWASACGLVAGRAATDPAAAAAVHAGDWAGATANVPAVWMRHGSVPTRDAEHVQAAPCRSIVGSHSSSNLVMSSYSAL</sequence>
<dbReference type="AlphaFoldDB" id="A0A061SLT7"/>
<keyword evidence="7" id="KW-0540">Nuclease</keyword>
<dbReference type="EMBL" id="GBEZ01001083">
    <property type="protein sequence ID" value="JAC83860.1"/>
    <property type="molecule type" value="Transcribed_RNA"/>
</dbReference>
<organism evidence="7">
    <name type="scientific">Tetraselmis sp. GSL018</name>
    <dbReference type="NCBI Taxonomy" id="582737"/>
    <lineage>
        <taxon>Eukaryota</taxon>
        <taxon>Viridiplantae</taxon>
        <taxon>Chlorophyta</taxon>
        <taxon>core chlorophytes</taxon>
        <taxon>Chlorodendrophyceae</taxon>
        <taxon>Chlorodendrales</taxon>
        <taxon>Chlorodendraceae</taxon>
        <taxon>Tetraselmis</taxon>
    </lineage>
</organism>
<dbReference type="GO" id="GO:0005694">
    <property type="term" value="C:chromosome"/>
    <property type="evidence" value="ECO:0007669"/>
    <property type="project" value="UniProtKB-ARBA"/>
</dbReference>
<dbReference type="CDD" id="cd18808">
    <property type="entry name" value="SF1_C_Upf1"/>
    <property type="match status" value="1"/>
</dbReference>
<name>A0A061SLT7_9CHLO</name>
<dbReference type="InterPro" id="IPR045055">
    <property type="entry name" value="DNA2/NAM7-like"/>
</dbReference>
<dbReference type="GO" id="GO:0004519">
    <property type="term" value="F:endonuclease activity"/>
    <property type="evidence" value="ECO:0007669"/>
    <property type="project" value="UniProtKB-KW"/>
</dbReference>
<dbReference type="GO" id="GO:0005524">
    <property type="term" value="F:ATP binding"/>
    <property type="evidence" value="ECO:0007669"/>
    <property type="project" value="UniProtKB-KW"/>
</dbReference>
<dbReference type="InterPro" id="IPR047187">
    <property type="entry name" value="SF1_C_Upf1"/>
</dbReference>
<keyword evidence="1" id="KW-0547">Nucleotide-binding</keyword>
<dbReference type="FunFam" id="3.40.50.300:FF:000326">
    <property type="entry name" value="P-loop containing nucleoside triphosphate hydrolase"/>
    <property type="match status" value="1"/>
</dbReference>
<evidence type="ECO:0000259" key="5">
    <source>
        <dbReference type="Pfam" id="PF13086"/>
    </source>
</evidence>
<protein>
    <submittedName>
        <fullName evidence="7">Trna-splicing endonuclease positive effector</fullName>
    </submittedName>
</protein>
<feature type="domain" description="DNA2/NAM7 helicase helicase" evidence="5">
    <location>
        <begin position="162"/>
        <end position="235"/>
    </location>
</feature>
<proteinExistence type="predicted"/>
<evidence type="ECO:0000256" key="2">
    <source>
        <dbReference type="ARBA" id="ARBA00022801"/>
    </source>
</evidence>
<dbReference type="PANTHER" id="PTHR10887">
    <property type="entry name" value="DNA2/NAM7 HELICASE FAMILY"/>
    <property type="match status" value="1"/>
</dbReference>
<dbReference type="SUPFAM" id="SSF52540">
    <property type="entry name" value="P-loop containing nucleoside triphosphate hydrolases"/>
    <property type="match status" value="1"/>
</dbReference>
<keyword evidence="3" id="KW-0347">Helicase</keyword>
<evidence type="ECO:0000256" key="3">
    <source>
        <dbReference type="ARBA" id="ARBA00022806"/>
    </source>
</evidence>
<evidence type="ECO:0000259" key="6">
    <source>
        <dbReference type="Pfam" id="PF13087"/>
    </source>
</evidence>